<dbReference type="SUPFAM" id="SSF52540">
    <property type="entry name" value="P-loop containing nucleoside triphosphate hydrolases"/>
    <property type="match status" value="1"/>
</dbReference>
<name>A0A6J6QIS0_9ZZZZ</name>
<organism evidence="1">
    <name type="scientific">freshwater metagenome</name>
    <dbReference type="NCBI Taxonomy" id="449393"/>
    <lineage>
        <taxon>unclassified sequences</taxon>
        <taxon>metagenomes</taxon>
        <taxon>ecological metagenomes</taxon>
    </lineage>
</organism>
<reference evidence="1" key="1">
    <citation type="submission" date="2020-05" db="EMBL/GenBank/DDBJ databases">
        <authorList>
            <person name="Chiriac C."/>
            <person name="Salcher M."/>
            <person name="Ghai R."/>
            <person name="Kavagutti S V."/>
        </authorList>
    </citation>
    <scope>NUCLEOTIDE SEQUENCE</scope>
</reference>
<evidence type="ECO:0000313" key="1">
    <source>
        <dbReference type="EMBL" id="CAB4709513.1"/>
    </source>
</evidence>
<proteinExistence type="predicted"/>
<accession>A0A6J6QIS0</accession>
<dbReference type="InterPro" id="IPR027417">
    <property type="entry name" value="P-loop_NTPase"/>
</dbReference>
<dbReference type="EMBL" id="CAEZYE010000028">
    <property type="protein sequence ID" value="CAB4709513.1"/>
    <property type="molecule type" value="Genomic_DNA"/>
</dbReference>
<sequence>MKIVLHIGADKTGSTAIQQFLAQNIELLNSARIEYPNILPNDIYPRAHGWAAIDGINVNGNGYPLFEDFSLLQKIVNTLILDPINHNKTFIFSSERLLKTFADEFTWNNLAQISESNNVKIAIIAYCRDAIPYLASMYTEQIKSAGESRKFSEYISGVPTNPDLAPHFQYFPQILQLSRNFPQLEFSIFRYETYKKDLAEHFLLAATNSTLLGVLPPKGDANRSLTNLEGNFLVGLNEVNPDLGRQIGWRITALPAIDDRKLTISEGDIGDAKPLCEDYVSAMRKLVLGSESPEIGDLDSNPDSSFRYGNEQIHQLGKFIGNFIKDGK</sequence>
<dbReference type="Gene3D" id="3.40.50.300">
    <property type="entry name" value="P-loop containing nucleotide triphosphate hydrolases"/>
    <property type="match status" value="1"/>
</dbReference>
<dbReference type="AlphaFoldDB" id="A0A6J6QIS0"/>
<protein>
    <submittedName>
        <fullName evidence="1">Unannotated protein</fullName>
    </submittedName>
</protein>
<gene>
    <name evidence="1" type="ORF">UFOPK2655_00653</name>
</gene>